<dbReference type="Pfam" id="PF13282">
    <property type="entry name" value="DUF4070"/>
    <property type="match status" value="1"/>
</dbReference>
<dbReference type="Gene3D" id="3.20.20.70">
    <property type="entry name" value="Aldolase class I"/>
    <property type="match status" value="1"/>
</dbReference>
<evidence type="ECO:0000256" key="2">
    <source>
        <dbReference type="ARBA" id="ARBA00022691"/>
    </source>
</evidence>
<evidence type="ECO:0000313" key="7">
    <source>
        <dbReference type="EMBL" id="GAN34439.1"/>
    </source>
</evidence>
<evidence type="ECO:0000259" key="6">
    <source>
        <dbReference type="Pfam" id="PF13282"/>
    </source>
</evidence>
<organism evidence="7 8">
    <name type="scientific">Candidatus Brocadia sinica JPN1</name>
    <dbReference type="NCBI Taxonomy" id="1197129"/>
    <lineage>
        <taxon>Bacteria</taxon>
        <taxon>Pseudomonadati</taxon>
        <taxon>Planctomycetota</taxon>
        <taxon>Candidatus Brocadiia</taxon>
        <taxon>Candidatus Brocadiales</taxon>
        <taxon>Candidatus Brocadiaceae</taxon>
        <taxon>Candidatus Brocadia</taxon>
    </lineage>
</organism>
<keyword evidence="2" id="KW-0949">S-adenosyl-L-methionine</keyword>
<dbReference type="PANTHER" id="PTHR43409">
    <property type="entry name" value="ANAEROBIC MAGNESIUM-PROTOPORPHYRIN IX MONOMETHYL ESTER CYCLASE-RELATED"/>
    <property type="match status" value="1"/>
</dbReference>
<feature type="domain" description="DUF4070" evidence="6">
    <location>
        <begin position="149"/>
        <end position="281"/>
    </location>
</feature>
<dbReference type="Proteomes" id="UP000032309">
    <property type="component" value="Unassembled WGS sequence"/>
</dbReference>
<keyword evidence="4" id="KW-0408">Iron</keyword>
<gene>
    <name evidence="7" type="ORF">BROSI_A2975</name>
</gene>
<dbReference type="EMBL" id="BAFN01000001">
    <property type="protein sequence ID" value="GAN34439.1"/>
    <property type="molecule type" value="Genomic_DNA"/>
</dbReference>
<evidence type="ECO:0000256" key="3">
    <source>
        <dbReference type="ARBA" id="ARBA00022723"/>
    </source>
</evidence>
<dbReference type="SUPFAM" id="SSF102114">
    <property type="entry name" value="Radical SAM enzymes"/>
    <property type="match status" value="1"/>
</dbReference>
<keyword evidence="8" id="KW-1185">Reference proteome</keyword>
<evidence type="ECO:0000313" key="8">
    <source>
        <dbReference type="Proteomes" id="UP000032309"/>
    </source>
</evidence>
<keyword evidence="5" id="KW-0411">Iron-sulfur</keyword>
<sequence>MNWNDKILSWYNIIPQYPLISFKSELLPALIEWQRGKGQTTFNCQVSINLADDEQLMRMMIDTGFDIVFIGIETPNEDTLIECGKKHNKNRNLIEDVKRIHRAGLQVEGGFIVGFDNDMHSVFQQQIDFIQKSGIVMAVVGMLQALPGTKLPKRLRQENRVLGQISWNSIDGGTNIIPAMSLDVLREGYKNILHHIYSPKHYYHRLKTFFREYNPQKTETPQNFGYILALFRSIYHVGIIGKERFHYWNFLLWTCLNYPKLFPLAIRLAIYGHHFHKVCELHIFKNSSLPTKYLKNNSGIIHDYTDRLFERPQVVTQNRIQNGD</sequence>
<dbReference type="InterPro" id="IPR058240">
    <property type="entry name" value="rSAM_sf"/>
</dbReference>
<reference evidence="8" key="1">
    <citation type="journal article" date="2015" name="Genome Announc.">
        <title>Draft Genome Sequence of an Anaerobic Ammonium-Oxidizing Bacterium, "Candidatus Brocadia sinica".</title>
        <authorList>
            <person name="Oshiki M."/>
            <person name="Shinyako-Hata K."/>
            <person name="Satoh H."/>
            <person name="Okabe S."/>
        </authorList>
    </citation>
    <scope>NUCLEOTIDE SEQUENCE [LARGE SCALE GENOMIC DNA]</scope>
    <source>
        <strain evidence="8">JPN1</strain>
    </source>
</reference>
<proteinExistence type="predicted"/>
<dbReference type="PANTHER" id="PTHR43409:SF3">
    <property type="entry name" value="HYPOTHETICAL METHYLTRANSFERASE"/>
    <property type="match status" value="1"/>
</dbReference>
<evidence type="ECO:0000256" key="1">
    <source>
        <dbReference type="ARBA" id="ARBA00001966"/>
    </source>
</evidence>
<accession>A0ABQ0K104</accession>
<name>A0ABQ0K104_9BACT</name>
<dbReference type="InterPro" id="IPR051198">
    <property type="entry name" value="BchE-like"/>
</dbReference>
<dbReference type="InterPro" id="IPR025274">
    <property type="entry name" value="DUF4070"/>
</dbReference>
<comment type="cofactor">
    <cofactor evidence="1">
        <name>[4Fe-4S] cluster</name>
        <dbReference type="ChEBI" id="CHEBI:49883"/>
    </cofactor>
</comment>
<evidence type="ECO:0000256" key="4">
    <source>
        <dbReference type="ARBA" id="ARBA00023004"/>
    </source>
</evidence>
<evidence type="ECO:0000256" key="5">
    <source>
        <dbReference type="ARBA" id="ARBA00023014"/>
    </source>
</evidence>
<dbReference type="RefSeq" id="WP_230400695.1">
    <property type="nucleotide sequence ID" value="NZ_BAFN01000001.1"/>
</dbReference>
<dbReference type="InterPro" id="IPR013785">
    <property type="entry name" value="Aldolase_TIM"/>
</dbReference>
<keyword evidence="3" id="KW-0479">Metal-binding</keyword>
<comment type="caution">
    <text evidence="7">The sequence shown here is derived from an EMBL/GenBank/DDBJ whole genome shotgun (WGS) entry which is preliminary data.</text>
</comment>
<protein>
    <submittedName>
        <fullName evidence="7">Radical SAM domain protein</fullName>
    </submittedName>
</protein>